<dbReference type="Pfam" id="PF13333">
    <property type="entry name" value="rve_2"/>
    <property type="match status" value="1"/>
</dbReference>
<comment type="similarity">
    <text evidence="1">Belongs to the transposase 8 family.</text>
</comment>
<dbReference type="InterPro" id="IPR001584">
    <property type="entry name" value="Integrase_cat-core"/>
</dbReference>
<dbReference type="SUPFAM" id="SSF46689">
    <property type="entry name" value="Homeodomain-like"/>
    <property type="match status" value="1"/>
</dbReference>
<dbReference type="EMBL" id="DRHY01000178">
    <property type="protein sequence ID" value="HEC74331.1"/>
    <property type="molecule type" value="Genomic_DNA"/>
</dbReference>
<dbReference type="AlphaFoldDB" id="A0A7C2AHJ2"/>
<evidence type="ECO:0000259" key="3">
    <source>
        <dbReference type="PROSITE" id="PS50994"/>
    </source>
</evidence>
<dbReference type="InterPro" id="IPR009057">
    <property type="entry name" value="Homeodomain-like_sf"/>
</dbReference>
<feature type="coiled-coil region" evidence="2">
    <location>
        <begin position="68"/>
        <end position="95"/>
    </location>
</feature>
<evidence type="ECO:0000256" key="1">
    <source>
        <dbReference type="ARBA" id="ARBA00009964"/>
    </source>
</evidence>
<dbReference type="GO" id="GO:0006313">
    <property type="term" value="P:DNA transposition"/>
    <property type="evidence" value="ECO:0007669"/>
    <property type="project" value="InterPro"/>
</dbReference>
<evidence type="ECO:0000313" key="4">
    <source>
        <dbReference type="EMBL" id="HEC74331.1"/>
    </source>
</evidence>
<sequence length="405" mass="46288">MNKKVTYSPEVRERAVRMVLTSEHEHPSRWATLVSISSKIGCTPETLRTWVSKMKVDSGKKPGVPSDAAAKIKDLERENRELKQANEILKKAAAFFGSGGARPQTSKIIQFIDVYRALHGVEPICRVLQIAPSTYYRCKVLEAEPERRCQRYHQDEAIKPQIQRVWQENRRCYGVRKVWKQLQREGFHVARCTVARLMAVLELQGVRRGRRCITTIPDESAAKPLDLVNREFTAQRPNQLWVADITYVATWSGFVYVAFVTDVFSRKIVGWRVMKSMRTQLILDALEQALWARGKPKGVIHHSDRGSQYVSIRYSERLSEAGFSASVGSVGDSYDNALAETINGLYKTEVIHKDGPWKGLEQVELATLDWVDWFNNKRLLSPIGDIPPVEYEENYYRQFAENAAA</sequence>
<dbReference type="Pfam" id="PF01527">
    <property type="entry name" value="HTH_Tnp_1"/>
    <property type="match status" value="1"/>
</dbReference>
<dbReference type="InterPro" id="IPR012337">
    <property type="entry name" value="RNaseH-like_sf"/>
</dbReference>
<dbReference type="InterPro" id="IPR048020">
    <property type="entry name" value="Transpos_IS3"/>
</dbReference>
<dbReference type="Proteomes" id="UP000886384">
    <property type="component" value="Unassembled WGS sequence"/>
</dbReference>
<evidence type="ECO:0000256" key="2">
    <source>
        <dbReference type="SAM" id="Coils"/>
    </source>
</evidence>
<comment type="caution">
    <text evidence="4">The sequence shown here is derived from an EMBL/GenBank/DDBJ whole genome shotgun (WGS) entry which is preliminary data.</text>
</comment>
<reference evidence="4" key="1">
    <citation type="journal article" date="2020" name="mSystems">
        <title>Genome- and Community-Level Interaction Insights into Carbon Utilization and Element Cycling Functions of Hydrothermarchaeota in Hydrothermal Sediment.</title>
        <authorList>
            <person name="Zhou Z."/>
            <person name="Liu Y."/>
            <person name="Xu W."/>
            <person name="Pan J."/>
            <person name="Luo Z.H."/>
            <person name="Li M."/>
        </authorList>
    </citation>
    <scope>NUCLEOTIDE SEQUENCE [LARGE SCALE GENOMIC DNA]</scope>
    <source>
        <strain evidence="4">HyVt-380</strain>
    </source>
</reference>
<dbReference type="InterPro" id="IPR050900">
    <property type="entry name" value="Transposase_IS3/IS150/IS904"/>
</dbReference>
<organism evidence="4">
    <name type="scientific">Methylophaga aminisulfidivorans</name>
    <dbReference type="NCBI Taxonomy" id="230105"/>
    <lineage>
        <taxon>Bacteria</taxon>
        <taxon>Pseudomonadati</taxon>
        <taxon>Pseudomonadota</taxon>
        <taxon>Gammaproteobacteria</taxon>
        <taxon>Thiotrichales</taxon>
        <taxon>Piscirickettsiaceae</taxon>
        <taxon>Methylophaga</taxon>
    </lineage>
</organism>
<dbReference type="InterPro" id="IPR002514">
    <property type="entry name" value="Transposase_8"/>
</dbReference>
<protein>
    <submittedName>
        <fullName evidence="4">IS3 family transposase</fullName>
    </submittedName>
</protein>
<dbReference type="PANTHER" id="PTHR46889">
    <property type="entry name" value="TRANSPOSASE INSF FOR INSERTION SEQUENCE IS3B-RELATED"/>
    <property type="match status" value="1"/>
</dbReference>
<dbReference type="Pfam" id="PF00665">
    <property type="entry name" value="rve"/>
    <property type="match status" value="1"/>
</dbReference>
<dbReference type="Pfam" id="PF13276">
    <property type="entry name" value="HTH_21"/>
    <property type="match status" value="1"/>
</dbReference>
<proteinExistence type="inferred from homology"/>
<dbReference type="Gene3D" id="3.30.420.10">
    <property type="entry name" value="Ribonuclease H-like superfamily/Ribonuclease H"/>
    <property type="match status" value="1"/>
</dbReference>
<keyword evidence="2" id="KW-0175">Coiled coil</keyword>
<feature type="domain" description="Integrase catalytic" evidence="3">
    <location>
        <begin position="233"/>
        <end position="396"/>
    </location>
</feature>
<gene>
    <name evidence="4" type="ORF">ENI26_08160</name>
</gene>
<dbReference type="InterPro" id="IPR036397">
    <property type="entry name" value="RNaseH_sf"/>
</dbReference>
<dbReference type="Gene3D" id="1.10.10.10">
    <property type="entry name" value="Winged helix-like DNA-binding domain superfamily/Winged helix DNA-binding domain"/>
    <property type="match status" value="1"/>
</dbReference>
<dbReference type="SUPFAM" id="SSF53098">
    <property type="entry name" value="Ribonuclease H-like"/>
    <property type="match status" value="1"/>
</dbReference>
<dbReference type="GO" id="GO:0015074">
    <property type="term" value="P:DNA integration"/>
    <property type="evidence" value="ECO:0007669"/>
    <property type="project" value="InterPro"/>
</dbReference>
<dbReference type="PANTHER" id="PTHR46889:SF4">
    <property type="entry name" value="TRANSPOSASE INSO FOR INSERTION SEQUENCE ELEMENT IS911B-RELATED"/>
    <property type="match status" value="1"/>
</dbReference>
<dbReference type="InterPro" id="IPR036388">
    <property type="entry name" value="WH-like_DNA-bd_sf"/>
</dbReference>
<dbReference type="GO" id="GO:0003677">
    <property type="term" value="F:DNA binding"/>
    <property type="evidence" value="ECO:0007669"/>
    <property type="project" value="InterPro"/>
</dbReference>
<dbReference type="PROSITE" id="PS50994">
    <property type="entry name" value="INTEGRASE"/>
    <property type="match status" value="1"/>
</dbReference>
<dbReference type="GO" id="GO:0004803">
    <property type="term" value="F:transposase activity"/>
    <property type="evidence" value="ECO:0007669"/>
    <property type="project" value="InterPro"/>
</dbReference>
<accession>A0A7C2AHJ2</accession>
<dbReference type="NCBIfam" id="NF033516">
    <property type="entry name" value="transpos_IS3"/>
    <property type="match status" value="1"/>
</dbReference>
<dbReference type="InterPro" id="IPR025948">
    <property type="entry name" value="HTH-like_dom"/>
</dbReference>
<name>A0A7C2AHJ2_9GAMM</name>